<sequence length="234" mass="24663">GVAGSMVEVPSGLLLLVLAVAELGAEGAGYFVYTPGGDVYVESSDAYTSTALLTGRKGYPRAVLQVVAFNRPLEDQEMIVLIKRARAEAVSLAGVSGPEEAPDAVDWRGGRLPLPPYSVVHAACLRRRGKQSVPEAEPPPLPPPVEPPALGDGGAATPPLTPEGFAWLTSDLVEPEGEFAFGTEVLLGGDSCRRGRLAIIADVSGGYRPVELVEVGRAGEWREAKLRGADRIRR</sequence>
<evidence type="ECO:0000256" key="2">
    <source>
        <dbReference type="SAM" id="SignalP"/>
    </source>
</evidence>
<feature type="non-terminal residue" evidence="3">
    <location>
        <position position="234"/>
    </location>
</feature>
<feature type="non-terminal residue" evidence="3">
    <location>
        <position position="1"/>
    </location>
</feature>
<feature type="chain" id="PRO_5045669256" evidence="2">
    <location>
        <begin position="28"/>
        <end position="234"/>
    </location>
</feature>
<evidence type="ECO:0000256" key="1">
    <source>
        <dbReference type="SAM" id="MobiDB-lite"/>
    </source>
</evidence>
<proteinExistence type="predicted"/>
<protein>
    <submittedName>
        <fullName evidence="3">Uncharacterized protein</fullName>
    </submittedName>
</protein>
<evidence type="ECO:0000313" key="3">
    <source>
        <dbReference type="EMBL" id="CAK0816102.1"/>
    </source>
</evidence>
<reference evidence="3" key="1">
    <citation type="submission" date="2023-10" db="EMBL/GenBank/DDBJ databases">
        <authorList>
            <person name="Chen Y."/>
            <person name="Shah S."/>
            <person name="Dougan E. K."/>
            <person name="Thang M."/>
            <person name="Chan C."/>
        </authorList>
    </citation>
    <scope>NUCLEOTIDE SEQUENCE [LARGE SCALE GENOMIC DNA]</scope>
</reference>
<keyword evidence="2" id="KW-0732">Signal</keyword>
<keyword evidence="4" id="KW-1185">Reference proteome</keyword>
<feature type="compositionally biased region" description="Pro residues" evidence="1">
    <location>
        <begin position="136"/>
        <end position="147"/>
    </location>
</feature>
<gene>
    <name evidence="3" type="ORF">PCOR1329_LOCUS19172</name>
</gene>
<name>A0ABN9RBZ6_9DINO</name>
<dbReference type="EMBL" id="CAUYUJ010006101">
    <property type="protein sequence ID" value="CAK0816102.1"/>
    <property type="molecule type" value="Genomic_DNA"/>
</dbReference>
<accession>A0ABN9RBZ6</accession>
<comment type="caution">
    <text evidence="3">The sequence shown here is derived from an EMBL/GenBank/DDBJ whole genome shotgun (WGS) entry which is preliminary data.</text>
</comment>
<organism evidence="3 4">
    <name type="scientific">Prorocentrum cordatum</name>
    <dbReference type="NCBI Taxonomy" id="2364126"/>
    <lineage>
        <taxon>Eukaryota</taxon>
        <taxon>Sar</taxon>
        <taxon>Alveolata</taxon>
        <taxon>Dinophyceae</taxon>
        <taxon>Prorocentrales</taxon>
        <taxon>Prorocentraceae</taxon>
        <taxon>Prorocentrum</taxon>
    </lineage>
</organism>
<dbReference type="Proteomes" id="UP001189429">
    <property type="component" value="Unassembled WGS sequence"/>
</dbReference>
<feature type="region of interest" description="Disordered" evidence="1">
    <location>
        <begin position="128"/>
        <end position="157"/>
    </location>
</feature>
<feature type="signal peptide" evidence="2">
    <location>
        <begin position="1"/>
        <end position="27"/>
    </location>
</feature>
<evidence type="ECO:0000313" key="4">
    <source>
        <dbReference type="Proteomes" id="UP001189429"/>
    </source>
</evidence>